<keyword evidence="1" id="KW-0732">Signal</keyword>
<accession>A0A0N5D4M2</accession>
<evidence type="ECO:0000256" key="1">
    <source>
        <dbReference type="SAM" id="SignalP"/>
    </source>
</evidence>
<dbReference type="OrthoDB" id="5828086at2759"/>
<gene>
    <name evidence="2" type="ORF">TCLT_LOCUS7912</name>
</gene>
<dbReference type="WBParaSite" id="TCLT_0000792301-mRNA-1">
    <property type="protein sequence ID" value="TCLT_0000792301-mRNA-1"/>
    <property type="gene ID" value="TCLT_0000792301"/>
</dbReference>
<dbReference type="AlphaFoldDB" id="A0A0N5D4M2"/>
<evidence type="ECO:0000313" key="4">
    <source>
        <dbReference type="WBParaSite" id="TCLT_0000792301-mRNA-1"/>
    </source>
</evidence>
<reference evidence="4" key="1">
    <citation type="submission" date="2017-02" db="UniProtKB">
        <authorList>
            <consortium name="WormBaseParasite"/>
        </authorList>
    </citation>
    <scope>IDENTIFICATION</scope>
</reference>
<keyword evidence="3" id="KW-1185">Reference proteome</keyword>
<feature type="signal peptide" evidence="1">
    <location>
        <begin position="1"/>
        <end position="30"/>
    </location>
</feature>
<name>A0A0N5D4M2_THECL</name>
<dbReference type="Proteomes" id="UP000276776">
    <property type="component" value="Unassembled WGS sequence"/>
</dbReference>
<protein>
    <submittedName>
        <fullName evidence="2 4">Uncharacterized protein</fullName>
    </submittedName>
</protein>
<organism evidence="4">
    <name type="scientific">Thelazia callipaeda</name>
    <name type="common">Oriental eyeworm</name>
    <name type="synonym">Parasitic nematode</name>
    <dbReference type="NCBI Taxonomy" id="103827"/>
    <lineage>
        <taxon>Eukaryota</taxon>
        <taxon>Metazoa</taxon>
        <taxon>Ecdysozoa</taxon>
        <taxon>Nematoda</taxon>
        <taxon>Chromadorea</taxon>
        <taxon>Rhabditida</taxon>
        <taxon>Spirurina</taxon>
        <taxon>Spiruromorpha</taxon>
        <taxon>Thelazioidea</taxon>
        <taxon>Thelaziidae</taxon>
        <taxon>Thelazia</taxon>
    </lineage>
</organism>
<dbReference type="EMBL" id="UYYF01004558">
    <property type="protein sequence ID" value="VDN05416.1"/>
    <property type="molecule type" value="Genomic_DNA"/>
</dbReference>
<proteinExistence type="predicted"/>
<feature type="chain" id="PRO_5043126570" evidence="1">
    <location>
        <begin position="31"/>
        <end position="268"/>
    </location>
</feature>
<sequence>MSYCRLQYLRPQSLLLLALVLVLILNLTDAQLVYLDSKGMNKVDTDQIIYPLLKPLAKAVDIMEQNAQALKLVDNIERESQESLINPSRSMFDLLKPREKLDPSSTPKPMLQRLLEGLMQSLALDQLTTSSSMNKDPFANFFELSKTAPQITATTSSSWVADQQSELMNSLSLKSKVVNKRQINLFDQPPLELDNLKPIELANPFTPNPLMSLFTNPIIDKYTTILPKLPRFKSAGDKLPKIRFPEVVHLPNPFANPFVVKKLNSTLH</sequence>
<evidence type="ECO:0000313" key="3">
    <source>
        <dbReference type="Proteomes" id="UP000276776"/>
    </source>
</evidence>
<reference evidence="2 3" key="2">
    <citation type="submission" date="2018-11" db="EMBL/GenBank/DDBJ databases">
        <authorList>
            <consortium name="Pathogen Informatics"/>
        </authorList>
    </citation>
    <scope>NUCLEOTIDE SEQUENCE [LARGE SCALE GENOMIC DNA]</scope>
</reference>
<evidence type="ECO:0000313" key="2">
    <source>
        <dbReference type="EMBL" id="VDN05416.1"/>
    </source>
</evidence>